<feature type="transmembrane region" description="Helical" evidence="1">
    <location>
        <begin position="129"/>
        <end position="149"/>
    </location>
</feature>
<reference evidence="2 3" key="1">
    <citation type="submission" date="2012-09" db="EMBL/GenBank/DDBJ databases">
        <title>Genome Sequence of alkane-degrading Bacterium Alcanivorax jadensis T9.</title>
        <authorList>
            <person name="Lai Q."/>
            <person name="Shao Z."/>
        </authorList>
    </citation>
    <scope>NUCLEOTIDE SEQUENCE [LARGE SCALE GENOMIC DNA]</scope>
    <source>
        <strain evidence="2 3">T9</strain>
    </source>
</reference>
<keyword evidence="1" id="KW-1133">Transmembrane helix</keyword>
<accession>A0ABR4WHE0</accession>
<protein>
    <submittedName>
        <fullName evidence="2">DNA translocase FtsK</fullName>
    </submittedName>
</protein>
<feature type="transmembrane region" description="Helical" evidence="1">
    <location>
        <begin position="169"/>
        <end position="192"/>
    </location>
</feature>
<name>A0ABR4WHE0_9GAMM</name>
<dbReference type="EMBL" id="ARXU01000001">
    <property type="protein sequence ID" value="KGD63027.1"/>
    <property type="molecule type" value="Genomic_DNA"/>
</dbReference>
<organism evidence="2 3">
    <name type="scientific">Alcanivorax jadensis T9</name>
    <dbReference type="NCBI Taxonomy" id="1177181"/>
    <lineage>
        <taxon>Bacteria</taxon>
        <taxon>Pseudomonadati</taxon>
        <taxon>Pseudomonadota</taxon>
        <taxon>Gammaproteobacteria</taxon>
        <taxon>Oceanospirillales</taxon>
        <taxon>Alcanivoracaceae</taxon>
        <taxon>Alcanivorax</taxon>
    </lineage>
</organism>
<feature type="transmembrane region" description="Helical" evidence="1">
    <location>
        <begin position="55"/>
        <end position="81"/>
    </location>
</feature>
<evidence type="ECO:0000313" key="2">
    <source>
        <dbReference type="EMBL" id="KGD63027.1"/>
    </source>
</evidence>
<proteinExistence type="predicted"/>
<keyword evidence="1" id="KW-0812">Transmembrane</keyword>
<dbReference type="InterPro" id="IPR008523">
    <property type="entry name" value="DUF805"/>
</dbReference>
<evidence type="ECO:0000313" key="3">
    <source>
        <dbReference type="Proteomes" id="UP000029443"/>
    </source>
</evidence>
<dbReference type="Pfam" id="PF05656">
    <property type="entry name" value="DUF805"/>
    <property type="match status" value="1"/>
</dbReference>
<dbReference type="PANTHER" id="PTHR34980:SF3">
    <property type="entry name" value="BLR8105 PROTEIN"/>
    <property type="match status" value="1"/>
</dbReference>
<keyword evidence="1" id="KW-0472">Membrane</keyword>
<keyword evidence="3" id="KW-1185">Reference proteome</keyword>
<gene>
    <name evidence="2" type="ORF">T9A_00347</name>
</gene>
<sequence>MTEADLFISNHYRKGGGGMNQPYQAPSADVCIAKVDERYQPKFFAASGRIGRMRYVVYAFGLTMLSYLAIAIVGGILAAIMGGFDSASANSGATMLLGFLAMVVMLFILVMTVIYAIRRLNDINASGWFVLLFLVPIVNLIMGLLLIFMPGTKGPNKFGPKPVANSGGVVAAFVVVAVLFVGYIGVLMAVAVPAYNQYVERAQAASEMQYDYDY</sequence>
<dbReference type="PANTHER" id="PTHR34980">
    <property type="entry name" value="INNER MEMBRANE PROTEIN-RELATED-RELATED"/>
    <property type="match status" value="1"/>
</dbReference>
<evidence type="ECO:0000256" key="1">
    <source>
        <dbReference type="SAM" id="Phobius"/>
    </source>
</evidence>
<comment type="caution">
    <text evidence="2">The sequence shown here is derived from an EMBL/GenBank/DDBJ whole genome shotgun (WGS) entry which is preliminary data.</text>
</comment>
<dbReference type="Proteomes" id="UP000029443">
    <property type="component" value="Unassembled WGS sequence"/>
</dbReference>
<feature type="transmembrane region" description="Helical" evidence="1">
    <location>
        <begin position="93"/>
        <end position="117"/>
    </location>
</feature>